<dbReference type="STRING" id="1291764.GCA_001311235_03008"/>
<accession>A0A2A5RJ31</accession>
<dbReference type="Proteomes" id="UP000218181">
    <property type="component" value="Unassembled WGS sequence"/>
</dbReference>
<dbReference type="Pfam" id="PF05595">
    <property type="entry name" value="DUF771"/>
    <property type="match status" value="1"/>
</dbReference>
<dbReference type="AlphaFoldDB" id="A0A2A5RJ31"/>
<comment type="caution">
    <text evidence="1">The sequence shown here is derived from an EMBL/GenBank/DDBJ whole genome shotgun (WGS) entry which is preliminary data.</text>
</comment>
<dbReference type="OrthoDB" id="2187161at2"/>
<evidence type="ECO:0000313" key="2">
    <source>
        <dbReference type="Proteomes" id="UP000218181"/>
    </source>
</evidence>
<protein>
    <submittedName>
        <fullName evidence="1">Uncharacterized protein</fullName>
    </submittedName>
</protein>
<organism evidence="1 2">
    <name type="scientific">Lactococcus fujiensis JCM 16395</name>
    <dbReference type="NCBI Taxonomy" id="1291764"/>
    <lineage>
        <taxon>Bacteria</taxon>
        <taxon>Bacillati</taxon>
        <taxon>Bacillota</taxon>
        <taxon>Bacilli</taxon>
        <taxon>Lactobacillales</taxon>
        <taxon>Streptococcaceae</taxon>
        <taxon>Lactococcus</taxon>
    </lineage>
</organism>
<sequence length="109" mass="13006">MEIEQLELIFTPKQIEAIELMAKAIVSQQETRIEEFNGWVGMEEFEKQSNRSSTKISEILCKPSIRKRADFENGGWVYYPKGKGDRWSFKYKPMMEFINLRFYHEMKGK</sequence>
<dbReference type="RefSeq" id="WP_143467358.1">
    <property type="nucleotide sequence ID" value="NZ_BBAL01000018.1"/>
</dbReference>
<dbReference type="InterPro" id="IPR008489">
    <property type="entry name" value="DUF771"/>
</dbReference>
<keyword evidence="2" id="KW-1185">Reference proteome</keyword>
<name>A0A2A5RJ31_9LACT</name>
<evidence type="ECO:0000313" key="1">
    <source>
        <dbReference type="EMBL" id="PCR99080.1"/>
    </source>
</evidence>
<reference evidence="1 2" key="1">
    <citation type="submission" date="2014-12" db="EMBL/GenBank/DDBJ databases">
        <title>Draft genome sequences of 10 type strains of Lactococcus.</title>
        <authorList>
            <person name="Sun Z."/>
            <person name="Zhong Z."/>
            <person name="Liu W."/>
            <person name="Zhang W."/>
            <person name="Zhang H."/>
        </authorList>
    </citation>
    <scope>NUCLEOTIDE SEQUENCE [LARGE SCALE GENOMIC DNA]</scope>
    <source>
        <strain evidence="1 2">JCM 16395</strain>
    </source>
</reference>
<proteinExistence type="predicted"/>
<gene>
    <name evidence="1" type="ORF">RT41_GL000524</name>
</gene>
<dbReference type="EMBL" id="JXJU01000013">
    <property type="protein sequence ID" value="PCR99080.1"/>
    <property type="molecule type" value="Genomic_DNA"/>
</dbReference>